<evidence type="ECO:0000256" key="1">
    <source>
        <dbReference type="ARBA" id="ARBA00022475"/>
    </source>
</evidence>
<comment type="function">
    <text evidence="7">Functions as a peptidoglycan terminase that cleaves nascent peptidoglycan strands endolytically to terminate their elongation.</text>
</comment>
<keyword evidence="5 7" id="KW-0456">Lyase</keyword>
<comment type="similarity">
    <text evidence="7">Belongs to the transglycosylase MltG family.</text>
</comment>
<gene>
    <name evidence="7" type="primary">mltG</name>
    <name evidence="8" type="ORF">C8C77_12132</name>
</gene>
<name>A0A4R7YU44_9FIRM</name>
<dbReference type="AlphaFoldDB" id="A0A4R7YU44"/>
<reference evidence="8 9" key="1">
    <citation type="submission" date="2019-03" db="EMBL/GenBank/DDBJ databases">
        <title>Subsurface microbial communities from deep shales in Ohio and West Virginia, USA.</title>
        <authorList>
            <person name="Wrighton K."/>
        </authorList>
    </citation>
    <scope>NUCLEOTIDE SEQUENCE [LARGE SCALE GENOMIC DNA]</scope>
    <source>
        <strain evidence="8 9">MSL9.2</strain>
    </source>
</reference>
<dbReference type="EC" id="4.2.2.29" evidence="7"/>
<keyword evidence="3 7" id="KW-1133">Transmembrane helix</keyword>
<dbReference type="PANTHER" id="PTHR30518">
    <property type="entry name" value="ENDOLYTIC MUREIN TRANSGLYCOSYLASE"/>
    <property type="match status" value="1"/>
</dbReference>
<evidence type="ECO:0000256" key="7">
    <source>
        <dbReference type="HAMAP-Rule" id="MF_02065"/>
    </source>
</evidence>
<keyword evidence="4 7" id="KW-0472">Membrane</keyword>
<keyword evidence="2 7" id="KW-0812">Transmembrane</keyword>
<evidence type="ECO:0000313" key="9">
    <source>
        <dbReference type="Proteomes" id="UP000294697"/>
    </source>
</evidence>
<dbReference type="Gene3D" id="3.30.1490.480">
    <property type="entry name" value="Endolytic murein transglycosylase"/>
    <property type="match status" value="1"/>
</dbReference>
<dbReference type="GO" id="GO:0071555">
    <property type="term" value="P:cell wall organization"/>
    <property type="evidence" value="ECO:0007669"/>
    <property type="project" value="UniProtKB-KW"/>
</dbReference>
<dbReference type="GO" id="GO:0008932">
    <property type="term" value="F:lytic endotransglycosylase activity"/>
    <property type="evidence" value="ECO:0007669"/>
    <property type="project" value="UniProtKB-UniRule"/>
</dbReference>
<evidence type="ECO:0000256" key="2">
    <source>
        <dbReference type="ARBA" id="ARBA00022692"/>
    </source>
</evidence>
<evidence type="ECO:0000256" key="4">
    <source>
        <dbReference type="ARBA" id="ARBA00023136"/>
    </source>
</evidence>
<dbReference type="GO" id="GO:0009252">
    <property type="term" value="P:peptidoglycan biosynthetic process"/>
    <property type="evidence" value="ECO:0007669"/>
    <property type="project" value="UniProtKB-UniRule"/>
</dbReference>
<organism evidence="8 9">
    <name type="scientific">Halanaerobium saccharolyticum</name>
    <dbReference type="NCBI Taxonomy" id="43595"/>
    <lineage>
        <taxon>Bacteria</taxon>
        <taxon>Bacillati</taxon>
        <taxon>Bacillota</taxon>
        <taxon>Clostridia</taxon>
        <taxon>Halanaerobiales</taxon>
        <taxon>Halanaerobiaceae</taxon>
        <taxon>Halanaerobium</taxon>
    </lineage>
</organism>
<evidence type="ECO:0000256" key="5">
    <source>
        <dbReference type="ARBA" id="ARBA00023239"/>
    </source>
</evidence>
<evidence type="ECO:0000256" key="6">
    <source>
        <dbReference type="ARBA" id="ARBA00023316"/>
    </source>
</evidence>
<accession>A0A4R7YU44</accession>
<comment type="catalytic activity">
    <reaction evidence="7">
        <text>a peptidoglycan chain = a peptidoglycan chain with N-acetyl-1,6-anhydromuramyl-[peptide] at the reducing end + a peptidoglycan chain with N-acetylglucosamine at the non-reducing end.</text>
        <dbReference type="EC" id="4.2.2.29"/>
    </reaction>
</comment>
<dbReference type="GO" id="GO:0005886">
    <property type="term" value="C:plasma membrane"/>
    <property type="evidence" value="ECO:0007669"/>
    <property type="project" value="UniProtKB-UniRule"/>
</dbReference>
<dbReference type="EMBL" id="SODA01000021">
    <property type="protein sequence ID" value="TDW01334.1"/>
    <property type="molecule type" value="Genomic_DNA"/>
</dbReference>
<keyword evidence="1 7" id="KW-1003">Cell membrane</keyword>
<protein>
    <recommendedName>
        <fullName evidence="7">Endolytic murein transglycosylase</fullName>
        <ecNumber evidence="7">4.2.2.29</ecNumber>
    </recommendedName>
    <alternativeName>
        <fullName evidence="7">Peptidoglycan lytic transglycosylase</fullName>
    </alternativeName>
    <alternativeName>
        <fullName evidence="7">Peptidoglycan polymerization terminase</fullName>
    </alternativeName>
</protein>
<evidence type="ECO:0000313" key="8">
    <source>
        <dbReference type="EMBL" id="TDW01334.1"/>
    </source>
</evidence>
<dbReference type="HAMAP" id="MF_02065">
    <property type="entry name" value="MltG"/>
    <property type="match status" value="1"/>
</dbReference>
<sequence>MKLKRTAFIFLIFIIILSFSLRAYSLIEPINPVDPRDIMVEIEQGMSGRAIANLLEEEEVIKSSTMFYLLLRFKQVDNLRAGYYRFSTSNTPLEIIDKLQRGEEEQFKVTIPEGFTFEEILNRFSALEMPEYEREILKNEINRELSKIEIERNFETEESGSGKFYPAEGFIIPDTYNFPMSYDEQDIAESLINYFIAQRQPVLKKAAEDNSYSAYELLIISSLIEEEGRLDSENKLIASVIYNRLDRGMPLQLDATVQYALPERTERVLYSDLEIESPYNTYLIRELPPTPIANPGDRAVEAAINPDQSDYLFYFAREDGSHVFTESYEEHLQKQRELN</sequence>
<dbReference type="Gene3D" id="3.30.160.60">
    <property type="entry name" value="Classic Zinc Finger"/>
    <property type="match status" value="1"/>
</dbReference>
<feature type="site" description="Important for catalytic activity" evidence="7">
    <location>
        <position position="227"/>
    </location>
</feature>
<dbReference type="PANTHER" id="PTHR30518:SF2">
    <property type="entry name" value="ENDOLYTIC MUREIN TRANSGLYCOSYLASE"/>
    <property type="match status" value="1"/>
</dbReference>
<dbReference type="CDD" id="cd08010">
    <property type="entry name" value="MltG_like"/>
    <property type="match status" value="1"/>
</dbReference>
<proteinExistence type="inferred from homology"/>
<dbReference type="InterPro" id="IPR003770">
    <property type="entry name" value="MLTG-like"/>
</dbReference>
<dbReference type="NCBIfam" id="TIGR00247">
    <property type="entry name" value="endolytic transglycosylase MltG"/>
    <property type="match status" value="1"/>
</dbReference>
<evidence type="ECO:0000256" key="3">
    <source>
        <dbReference type="ARBA" id="ARBA00022989"/>
    </source>
</evidence>
<keyword evidence="6 7" id="KW-0961">Cell wall biogenesis/degradation</keyword>
<comment type="caution">
    <text evidence="8">The sequence shown here is derived from an EMBL/GenBank/DDBJ whole genome shotgun (WGS) entry which is preliminary data.</text>
</comment>
<dbReference type="Pfam" id="PF02618">
    <property type="entry name" value="YceG"/>
    <property type="match status" value="1"/>
</dbReference>
<dbReference type="Proteomes" id="UP000294697">
    <property type="component" value="Unassembled WGS sequence"/>
</dbReference>